<protein>
    <submittedName>
        <fullName evidence="2">Uncharacterized protein</fullName>
    </submittedName>
</protein>
<name>A0A1L9R3X9_ASPWE</name>
<evidence type="ECO:0000313" key="2">
    <source>
        <dbReference type="EMBL" id="OJJ29629.1"/>
    </source>
</evidence>
<accession>A0A1L9R3X9</accession>
<sequence>MDSSSAERVKGSHREAPESRCQTRSKTKAQSSRGSSTSVPRPIAHEKPRSARVKKLPNEIESQSFTRKRPAPKLGIDDESVPNKRRRINTRRTEDSHREPHEKRYQTRSVTKAKSLHVIPT</sequence>
<dbReference type="EMBL" id="KV878219">
    <property type="protein sequence ID" value="OJJ29629.1"/>
    <property type="molecule type" value="Genomic_DNA"/>
</dbReference>
<evidence type="ECO:0000256" key="1">
    <source>
        <dbReference type="SAM" id="MobiDB-lite"/>
    </source>
</evidence>
<dbReference type="GeneID" id="63749599"/>
<dbReference type="VEuPathDB" id="FungiDB:ASPWEDRAFT_33273"/>
<feature type="compositionally biased region" description="Polar residues" evidence="1">
    <location>
        <begin position="20"/>
        <end position="39"/>
    </location>
</feature>
<dbReference type="RefSeq" id="XP_040683306.1">
    <property type="nucleotide sequence ID" value="XM_040833751.1"/>
</dbReference>
<gene>
    <name evidence="2" type="ORF">ASPWEDRAFT_33273</name>
</gene>
<feature type="region of interest" description="Disordered" evidence="1">
    <location>
        <begin position="1"/>
        <end position="121"/>
    </location>
</feature>
<dbReference type="Proteomes" id="UP000184383">
    <property type="component" value="Unassembled WGS sequence"/>
</dbReference>
<evidence type="ECO:0000313" key="3">
    <source>
        <dbReference type="Proteomes" id="UP000184383"/>
    </source>
</evidence>
<feature type="compositionally biased region" description="Basic and acidic residues" evidence="1">
    <location>
        <begin position="1"/>
        <end position="18"/>
    </location>
</feature>
<feature type="compositionally biased region" description="Basic and acidic residues" evidence="1">
    <location>
        <begin position="91"/>
        <end position="105"/>
    </location>
</feature>
<dbReference type="AlphaFoldDB" id="A0A1L9R3X9"/>
<proteinExistence type="predicted"/>
<keyword evidence="3" id="KW-1185">Reference proteome</keyword>
<organism evidence="2 3">
    <name type="scientific">Aspergillus wentii DTO 134E9</name>
    <dbReference type="NCBI Taxonomy" id="1073089"/>
    <lineage>
        <taxon>Eukaryota</taxon>
        <taxon>Fungi</taxon>
        <taxon>Dikarya</taxon>
        <taxon>Ascomycota</taxon>
        <taxon>Pezizomycotina</taxon>
        <taxon>Eurotiomycetes</taxon>
        <taxon>Eurotiomycetidae</taxon>
        <taxon>Eurotiales</taxon>
        <taxon>Aspergillaceae</taxon>
        <taxon>Aspergillus</taxon>
        <taxon>Aspergillus subgen. Cremei</taxon>
    </lineage>
</organism>
<reference evidence="3" key="1">
    <citation type="journal article" date="2017" name="Genome Biol.">
        <title>Comparative genomics reveals high biological diversity and specific adaptations in the industrially and medically important fungal genus Aspergillus.</title>
        <authorList>
            <person name="de Vries R.P."/>
            <person name="Riley R."/>
            <person name="Wiebenga A."/>
            <person name="Aguilar-Osorio G."/>
            <person name="Amillis S."/>
            <person name="Uchima C.A."/>
            <person name="Anderluh G."/>
            <person name="Asadollahi M."/>
            <person name="Askin M."/>
            <person name="Barry K."/>
            <person name="Battaglia E."/>
            <person name="Bayram O."/>
            <person name="Benocci T."/>
            <person name="Braus-Stromeyer S.A."/>
            <person name="Caldana C."/>
            <person name="Canovas D."/>
            <person name="Cerqueira G.C."/>
            <person name="Chen F."/>
            <person name="Chen W."/>
            <person name="Choi C."/>
            <person name="Clum A."/>
            <person name="Dos Santos R.A."/>
            <person name="Damasio A.R."/>
            <person name="Diallinas G."/>
            <person name="Emri T."/>
            <person name="Fekete E."/>
            <person name="Flipphi M."/>
            <person name="Freyberg S."/>
            <person name="Gallo A."/>
            <person name="Gournas C."/>
            <person name="Habgood R."/>
            <person name="Hainaut M."/>
            <person name="Harispe M.L."/>
            <person name="Henrissat B."/>
            <person name="Hilden K.S."/>
            <person name="Hope R."/>
            <person name="Hossain A."/>
            <person name="Karabika E."/>
            <person name="Karaffa L."/>
            <person name="Karanyi Z."/>
            <person name="Krasevec N."/>
            <person name="Kuo A."/>
            <person name="Kusch H."/>
            <person name="LaButti K."/>
            <person name="Lagendijk E.L."/>
            <person name="Lapidus A."/>
            <person name="Levasseur A."/>
            <person name="Lindquist E."/>
            <person name="Lipzen A."/>
            <person name="Logrieco A.F."/>
            <person name="MacCabe A."/>
            <person name="Maekelae M.R."/>
            <person name="Malavazi I."/>
            <person name="Melin P."/>
            <person name="Meyer V."/>
            <person name="Mielnichuk N."/>
            <person name="Miskei M."/>
            <person name="Molnar A.P."/>
            <person name="Mule G."/>
            <person name="Ngan C.Y."/>
            <person name="Orejas M."/>
            <person name="Orosz E."/>
            <person name="Ouedraogo J.P."/>
            <person name="Overkamp K.M."/>
            <person name="Park H.-S."/>
            <person name="Perrone G."/>
            <person name="Piumi F."/>
            <person name="Punt P.J."/>
            <person name="Ram A.F."/>
            <person name="Ramon A."/>
            <person name="Rauscher S."/>
            <person name="Record E."/>
            <person name="Riano-Pachon D.M."/>
            <person name="Robert V."/>
            <person name="Roehrig J."/>
            <person name="Ruller R."/>
            <person name="Salamov A."/>
            <person name="Salih N.S."/>
            <person name="Samson R.A."/>
            <person name="Sandor E."/>
            <person name="Sanguinetti M."/>
            <person name="Schuetze T."/>
            <person name="Sepcic K."/>
            <person name="Shelest E."/>
            <person name="Sherlock G."/>
            <person name="Sophianopoulou V."/>
            <person name="Squina F.M."/>
            <person name="Sun H."/>
            <person name="Susca A."/>
            <person name="Todd R.B."/>
            <person name="Tsang A."/>
            <person name="Unkles S.E."/>
            <person name="van de Wiele N."/>
            <person name="van Rossen-Uffink D."/>
            <person name="Oliveira J.V."/>
            <person name="Vesth T.C."/>
            <person name="Visser J."/>
            <person name="Yu J.-H."/>
            <person name="Zhou M."/>
            <person name="Andersen M.R."/>
            <person name="Archer D.B."/>
            <person name="Baker S.E."/>
            <person name="Benoit I."/>
            <person name="Brakhage A.A."/>
            <person name="Braus G.H."/>
            <person name="Fischer R."/>
            <person name="Frisvad J.C."/>
            <person name="Goldman G.H."/>
            <person name="Houbraken J."/>
            <person name="Oakley B."/>
            <person name="Pocsi I."/>
            <person name="Scazzocchio C."/>
            <person name="Seiboth B."/>
            <person name="vanKuyk P.A."/>
            <person name="Wortman J."/>
            <person name="Dyer P.S."/>
            <person name="Grigoriev I.V."/>
        </authorList>
    </citation>
    <scope>NUCLEOTIDE SEQUENCE [LARGE SCALE GENOMIC DNA]</scope>
    <source>
        <strain evidence="3">DTO 134E9</strain>
    </source>
</reference>